<dbReference type="PANTHER" id="PTHR46373:SF3">
    <property type="entry name" value="RWP-RK DOMAIN-CONTAINING PROTEIN"/>
    <property type="match status" value="1"/>
</dbReference>
<keyword evidence="2" id="KW-0805">Transcription regulation</keyword>
<dbReference type="GO" id="GO:0003677">
    <property type="term" value="F:DNA binding"/>
    <property type="evidence" value="ECO:0007669"/>
    <property type="project" value="UniProtKB-KW"/>
</dbReference>
<evidence type="ECO:0000256" key="1">
    <source>
        <dbReference type="ARBA" id="ARBA00004049"/>
    </source>
</evidence>
<comment type="function">
    <text evidence="1">Putative transcription factor.</text>
</comment>
<evidence type="ECO:0000256" key="2">
    <source>
        <dbReference type="ARBA" id="ARBA00023015"/>
    </source>
</evidence>
<organism evidence="8">
    <name type="scientific">Setaria italica</name>
    <name type="common">Foxtail millet</name>
    <name type="synonym">Panicum italicum</name>
    <dbReference type="NCBI Taxonomy" id="4555"/>
    <lineage>
        <taxon>Eukaryota</taxon>
        <taxon>Viridiplantae</taxon>
        <taxon>Streptophyta</taxon>
        <taxon>Embryophyta</taxon>
        <taxon>Tracheophyta</taxon>
        <taxon>Spermatophyta</taxon>
        <taxon>Magnoliopsida</taxon>
        <taxon>Liliopsida</taxon>
        <taxon>Poales</taxon>
        <taxon>Poaceae</taxon>
        <taxon>PACMAD clade</taxon>
        <taxon>Panicoideae</taxon>
        <taxon>Panicodae</taxon>
        <taxon>Paniceae</taxon>
        <taxon>Cenchrinae</taxon>
        <taxon>Setaria</taxon>
    </lineage>
</organism>
<evidence type="ECO:0000256" key="3">
    <source>
        <dbReference type="ARBA" id="ARBA00023054"/>
    </source>
</evidence>
<sequence>MSDEAYDSDGDVIRFLQIVLPPESHLLAGPSDVPVASHVGAPQDAPAAVQMGMALQTPSLNPDPAFGFPAPTTDIENHQALATDVASHVIVAPQDVPAVQMDMALERLPPPPNPDLAFGFPAQTTDDVENNQALVMDEQPPQAYGFPDDPVPSVMASNDPMPSFETLFDDDIVLSNLGAMSLHGDQFMDDDGDEDEFEAFIRSIEDDAGHTNMGSAIAEHTVPRVEDMNFVPFVLGELDCSNCRSVREMLHEGANHKLHFDVHVVELGTFQHAIFDRTYIDANGETILNEKVYFDLRQRTHEWVQNFIDNRVEMLKNDTSGQLKDSCSTFSAAVCTNISMPANNDDAHRELEMDMLRKIFSSPTAPTEAVGPQFAPEGAQPATRAEENINADDILFDAANWPGAGLSPAILESCQIAVQDGVSSASAADYSLLEKERKRNSDVAMEDILKCLHMSKKDAAKKLNISSTSLKRLCRKNNTNRWPGRKIISIDNKIKKLEQAAQRNVGTTGLLTIKEKLDKLRFERAQLYAPIMNGTCTQENKKHNGDAGPSVSK</sequence>
<evidence type="ECO:0000256" key="4">
    <source>
        <dbReference type="ARBA" id="ARBA00023125"/>
    </source>
</evidence>
<dbReference type="InterPro" id="IPR044607">
    <property type="entry name" value="RKD-like"/>
</dbReference>
<keyword evidence="3" id="KW-0175">Coiled coil</keyword>
<dbReference type="AlphaFoldDB" id="A0A368PK24"/>
<evidence type="ECO:0000259" key="7">
    <source>
        <dbReference type="PROSITE" id="PS51519"/>
    </source>
</evidence>
<dbReference type="EMBL" id="CM003528">
    <property type="protein sequence ID" value="RCV06137.1"/>
    <property type="molecule type" value="Genomic_DNA"/>
</dbReference>
<keyword evidence="5" id="KW-0804">Transcription</keyword>
<evidence type="ECO:0000256" key="6">
    <source>
        <dbReference type="ARBA" id="ARBA00023242"/>
    </source>
</evidence>
<gene>
    <name evidence="8" type="ORF">SETIT_1G139300v2</name>
</gene>
<proteinExistence type="predicted"/>
<keyword evidence="4" id="KW-0238">DNA-binding</keyword>
<accession>A0A368PK24</accession>
<evidence type="ECO:0000313" key="8">
    <source>
        <dbReference type="EMBL" id="RCV06137.1"/>
    </source>
</evidence>
<evidence type="ECO:0000256" key="5">
    <source>
        <dbReference type="ARBA" id="ARBA00023163"/>
    </source>
</evidence>
<reference evidence="8" key="2">
    <citation type="submission" date="2015-07" db="EMBL/GenBank/DDBJ databases">
        <authorList>
            <person name="Noorani M."/>
        </authorList>
    </citation>
    <scope>NUCLEOTIDE SEQUENCE</scope>
    <source>
        <strain evidence="8">Yugu1</strain>
    </source>
</reference>
<dbReference type="InterPro" id="IPR003035">
    <property type="entry name" value="RWP-RK_dom"/>
</dbReference>
<dbReference type="PROSITE" id="PS51519">
    <property type="entry name" value="RWP_RK"/>
    <property type="match status" value="1"/>
</dbReference>
<name>A0A368PK24_SETIT</name>
<protein>
    <recommendedName>
        <fullName evidence="7">RWP-RK domain-containing protein</fullName>
    </recommendedName>
</protein>
<keyword evidence="6" id="KW-0539">Nucleus</keyword>
<feature type="domain" description="RWP-RK" evidence="7">
    <location>
        <begin position="423"/>
        <end position="510"/>
    </location>
</feature>
<dbReference type="OrthoDB" id="689721at2759"/>
<dbReference type="STRING" id="4555.A0A368PK24"/>
<reference evidence="8" key="1">
    <citation type="journal article" date="2012" name="Nat. Biotechnol.">
        <title>Reference genome sequence of the model plant Setaria.</title>
        <authorList>
            <person name="Bennetzen J.L."/>
            <person name="Schmutz J."/>
            <person name="Wang H."/>
            <person name="Percifield R."/>
            <person name="Hawkins J."/>
            <person name="Pontaroli A.C."/>
            <person name="Estep M."/>
            <person name="Feng L."/>
            <person name="Vaughn J.N."/>
            <person name="Grimwood J."/>
            <person name="Jenkins J."/>
            <person name="Barry K."/>
            <person name="Lindquist E."/>
            <person name="Hellsten U."/>
            <person name="Deshpande S."/>
            <person name="Wang X."/>
            <person name="Wu X."/>
            <person name="Mitros T."/>
            <person name="Triplett J."/>
            <person name="Yang X."/>
            <person name="Ye C.Y."/>
            <person name="Mauro-Herrera M."/>
            <person name="Wang L."/>
            <person name="Li P."/>
            <person name="Sharma M."/>
            <person name="Sharma R."/>
            <person name="Ronald P.C."/>
            <person name="Panaud O."/>
            <person name="Kellogg E.A."/>
            <person name="Brutnell T.P."/>
            <person name="Doust A.N."/>
            <person name="Tuskan G.A."/>
            <person name="Rokhsar D."/>
            <person name="Devos K.M."/>
        </authorList>
    </citation>
    <scope>NUCLEOTIDE SEQUENCE [LARGE SCALE GENOMIC DNA]</scope>
    <source>
        <strain evidence="8">Yugu1</strain>
    </source>
</reference>
<dbReference type="PANTHER" id="PTHR46373">
    <property type="entry name" value="PROTEIN RKD4"/>
    <property type="match status" value="1"/>
</dbReference>
<dbReference type="Pfam" id="PF02042">
    <property type="entry name" value="RWP-RK"/>
    <property type="match status" value="1"/>
</dbReference>
<dbReference type="GO" id="GO:0003700">
    <property type="term" value="F:DNA-binding transcription factor activity"/>
    <property type="evidence" value="ECO:0007669"/>
    <property type="project" value="InterPro"/>
</dbReference>